<dbReference type="PROSITE" id="PS50887">
    <property type="entry name" value="GGDEF"/>
    <property type="match status" value="1"/>
</dbReference>
<accession>A0A9D9E8C0</accession>
<feature type="transmembrane region" description="Helical" evidence="2">
    <location>
        <begin position="204"/>
        <end position="222"/>
    </location>
</feature>
<evidence type="ECO:0000259" key="3">
    <source>
        <dbReference type="PROSITE" id="PS50887"/>
    </source>
</evidence>
<feature type="transmembrane region" description="Helical" evidence="2">
    <location>
        <begin position="358"/>
        <end position="380"/>
    </location>
</feature>
<proteinExistence type="predicted"/>
<dbReference type="SMART" id="SM00267">
    <property type="entry name" value="GGDEF"/>
    <property type="match status" value="1"/>
</dbReference>
<keyword evidence="2" id="KW-0472">Membrane</keyword>
<dbReference type="PANTHER" id="PTHR45138">
    <property type="entry name" value="REGULATORY COMPONENTS OF SENSORY TRANSDUCTION SYSTEM"/>
    <property type="match status" value="1"/>
</dbReference>
<dbReference type="SUPFAM" id="SSF55073">
    <property type="entry name" value="Nucleotide cyclase"/>
    <property type="match status" value="1"/>
</dbReference>
<dbReference type="InterPro" id="IPR050469">
    <property type="entry name" value="Diguanylate_Cyclase"/>
</dbReference>
<dbReference type="AlphaFoldDB" id="A0A9D9E8C0"/>
<dbReference type="GO" id="GO:0052621">
    <property type="term" value="F:diguanylate cyclase activity"/>
    <property type="evidence" value="ECO:0007669"/>
    <property type="project" value="UniProtKB-EC"/>
</dbReference>
<name>A0A9D9E8C0_9SPIR</name>
<dbReference type="Proteomes" id="UP000823633">
    <property type="component" value="Unassembled WGS sequence"/>
</dbReference>
<feature type="transmembrane region" description="Helical" evidence="2">
    <location>
        <begin position="300"/>
        <end position="324"/>
    </location>
</feature>
<organism evidence="4 5">
    <name type="scientific">Candidatus Aphodenecus pullistercoris</name>
    <dbReference type="NCBI Taxonomy" id="2840669"/>
    <lineage>
        <taxon>Bacteria</taxon>
        <taxon>Pseudomonadati</taxon>
        <taxon>Spirochaetota</taxon>
        <taxon>Spirochaetia</taxon>
        <taxon>Spirochaetales</taxon>
        <taxon>Candidatus Aphodenecus</taxon>
    </lineage>
</organism>
<keyword evidence="2" id="KW-1133">Transmembrane helix</keyword>
<feature type="transmembrane region" description="Helical" evidence="2">
    <location>
        <begin position="177"/>
        <end position="197"/>
    </location>
</feature>
<dbReference type="InterPro" id="IPR043128">
    <property type="entry name" value="Rev_trsase/Diguanyl_cyclase"/>
</dbReference>
<reference evidence="4" key="1">
    <citation type="submission" date="2020-10" db="EMBL/GenBank/DDBJ databases">
        <authorList>
            <person name="Gilroy R."/>
        </authorList>
    </citation>
    <scope>NUCLEOTIDE SEQUENCE</scope>
    <source>
        <strain evidence="4">11167</strain>
    </source>
</reference>
<feature type="transmembrane region" description="Helical" evidence="2">
    <location>
        <begin position="276"/>
        <end position="294"/>
    </location>
</feature>
<gene>
    <name evidence="4" type="ORF">IAC42_05345</name>
</gene>
<dbReference type="EMBL" id="JADIMU010000032">
    <property type="protein sequence ID" value="MBO8443166.1"/>
    <property type="molecule type" value="Genomic_DNA"/>
</dbReference>
<evidence type="ECO:0000256" key="2">
    <source>
        <dbReference type="SAM" id="Phobius"/>
    </source>
</evidence>
<dbReference type="EC" id="2.7.7.65" evidence="1"/>
<evidence type="ECO:0000313" key="4">
    <source>
        <dbReference type="EMBL" id="MBO8443166.1"/>
    </source>
</evidence>
<dbReference type="CDD" id="cd01949">
    <property type="entry name" value="GGDEF"/>
    <property type="match status" value="1"/>
</dbReference>
<dbReference type="NCBIfam" id="TIGR00254">
    <property type="entry name" value="GGDEF"/>
    <property type="match status" value="1"/>
</dbReference>
<feature type="domain" description="GGDEF" evidence="3">
    <location>
        <begin position="426"/>
        <end position="553"/>
    </location>
</feature>
<evidence type="ECO:0000313" key="5">
    <source>
        <dbReference type="Proteomes" id="UP000823633"/>
    </source>
</evidence>
<dbReference type="GO" id="GO:1902201">
    <property type="term" value="P:negative regulation of bacterial-type flagellum-dependent cell motility"/>
    <property type="evidence" value="ECO:0007669"/>
    <property type="project" value="TreeGrafter"/>
</dbReference>
<sequence length="553" mass="62451">MRRKVLIAATIILTAAYTLHLLLSTFVGQGEDKGGMTTLTGYDVYREGVLVETDLERADMTLGPDPGAVWEFTTDLGQVGEDYQDPAIILRSYSASLIVYLDGDQIYTLDSSGSYQPQSFMGGRYNIFSLPDGWHECQLRIVYRTDDVTARYGFYSPIIGERSTLVQKVVGANLPSLIIGLAIIASSFLILCLVVMMDSTRSRINLLTTMAMLSVTGIWVIMQGRSKQYLIANATMAMDLSFLMMALLPLVTLSYIRTNYRTVIGGRTLSIFEHCAYIYLLGFVLCYIPFVFLHSTFSTILYMLSFILVLYFLALFISVLGIYIKSRFSGGGYLLAGLFLYLTAIVLEQILLARDVTLNIQLAVYLPYIMALFIFLMRAVGESMRDSRSLAEKRRFLSLVYTDPMTGVLNRSALEDRLERLSWRNDMVLIMMFDIDGLKECNDNYGHEVGDRMVQAFAESLKAETADLDRYIFRYGGDEFLLMVVGQDLGDGKALVERIRTTFKSLSPVDKADFSAGLVHYSPATESSIRERIRLADRKMYYEKFQDGRLSRR</sequence>
<dbReference type="GO" id="GO:0043709">
    <property type="term" value="P:cell adhesion involved in single-species biofilm formation"/>
    <property type="evidence" value="ECO:0007669"/>
    <property type="project" value="TreeGrafter"/>
</dbReference>
<feature type="transmembrane region" description="Helical" evidence="2">
    <location>
        <begin position="234"/>
        <end position="256"/>
    </location>
</feature>
<protein>
    <recommendedName>
        <fullName evidence="1">diguanylate cyclase</fullName>
        <ecNumber evidence="1">2.7.7.65</ecNumber>
    </recommendedName>
</protein>
<keyword evidence="2" id="KW-0812">Transmembrane</keyword>
<dbReference type="InterPro" id="IPR000160">
    <property type="entry name" value="GGDEF_dom"/>
</dbReference>
<feature type="transmembrane region" description="Helical" evidence="2">
    <location>
        <begin position="331"/>
        <end position="352"/>
    </location>
</feature>
<dbReference type="PANTHER" id="PTHR45138:SF23">
    <property type="entry name" value="SIGNALING PROTEIN"/>
    <property type="match status" value="1"/>
</dbReference>
<comment type="caution">
    <text evidence="4">The sequence shown here is derived from an EMBL/GenBank/DDBJ whole genome shotgun (WGS) entry which is preliminary data.</text>
</comment>
<dbReference type="Gene3D" id="3.30.70.270">
    <property type="match status" value="1"/>
</dbReference>
<dbReference type="InterPro" id="IPR029787">
    <property type="entry name" value="Nucleotide_cyclase"/>
</dbReference>
<dbReference type="GO" id="GO:0005886">
    <property type="term" value="C:plasma membrane"/>
    <property type="evidence" value="ECO:0007669"/>
    <property type="project" value="TreeGrafter"/>
</dbReference>
<reference evidence="4" key="2">
    <citation type="journal article" date="2021" name="PeerJ">
        <title>Extensive microbial diversity within the chicken gut microbiome revealed by metagenomics and culture.</title>
        <authorList>
            <person name="Gilroy R."/>
            <person name="Ravi A."/>
            <person name="Getino M."/>
            <person name="Pursley I."/>
            <person name="Horton D.L."/>
            <person name="Alikhan N.F."/>
            <person name="Baker D."/>
            <person name="Gharbi K."/>
            <person name="Hall N."/>
            <person name="Watson M."/>
            <person name="Adriaenssens E.M."/>
            <person name="Foster-Nyarko E."/>
            <person name="Jarju S."/>
            <person name="Secka A."/>
            <person name="Antonio M."/>
            <person name="Oren A."/>
            <person name="Chaudhuri R.R."/>
            <person name="La Ragione R."/>
            <person name="Hildebrand F."/>
            <person name="Pallen M.J."/>
        </authorList>
    </citation>
    <scope>NUCLEOTIDE SEQUENCE</scope>
    <source>
        <strain evidence="4">11167</strain>
    </source>
</reference>
<evidence type="ECO:0000256" key="1">
    <source>
        <dbReference type="ARBA" id="ARBA00012528"/>
    </source>
</evidence>
<dbReference type="Pfam" id="PF00990">
    <property type="entry name" value="GGDEF"/>
    <property type="match status" value="1"/>
</dbReference>